<keyword evidence="2 6" id="KW-0812">Transmembrane</keyword>
<keyword evidence="3 6" id="KW-1133">Transmembrane helix</keyword>
<reference evidence="7 8" key="1">
    <citation type="submission" date="2015-01" db="EMBL/GenBank/DDBJ databases">
        <title>The Genome Sequence of Exophiala mesophila CBS40295.</title>
        <authorList>
            <consortium name="The Broad Institute Genomics Platform"/>
            <person name="Cuomo C."/>
            <person name="de Hoog S."/>
            <person name="Gorbushina A."/>
            <person name="Stielow B."/>
            <person name="Teixiera M."/>
            <person name="Abouelleil A."/>
            <person name="Chapman S.B."/>
            <person name="Priest M."/>
            <person name="Young S.K."/>
            <person name="Wortman J."/>
            <person name="Nusbaum C."/>
            <person name="Birren B."/>
        </authorList>
    </citation>
    <scope>NUCLEOTIDE SEQUENCE [LARGE SCALE GENOMIC DNA]</scope>
    <source>
        <strain evidence="7 8">CBS 40295</strain>
    </source>
</reference>
<keyword evidence="8" id="KW-1185">Reference proteome</keyword>
<dbReference type="PANTHER" id="PTHR31794:SF2">
    <property type="entry name" value="AUXIN EFFLUX TRANSPORTER FAMILY PROTEIN (EUROFUNG)"/>
    <property type="match status" value="1"/>
</dbReference>
<feature type="transmembrane region" description="Helical" evidence="6">
    <location>
        <begin position="419"/>
        <end position="444"/>
    </location>
</feature>
<feature type="transmembrane region" description="Helical" evidence="6">
    <location>
        <begin position="576"/>
        <end position="597"/>
    </location>
</feature>
<dbReference type="HOGENOM" id="CLU_026460_1_0_1"/>
<dbReference type="GO" id="GO:0055085">
    <property type="term" value="P:transmembrane transport"/>
    <property type="evidence" value="ECO:0007669"/>
    <property type="project" value="InterPro"/>
</dbReference>
<evidence type="ECO:0000256" key="5">
    <source>
        <dbReference type="SAM" id="MobiDB-lite"/>
    </source>
</evidence>
<dbReference type="EMBL" id="KN847522">
    <property type="protein sequence ID" value="KIV93660.1"/>
    <property type="molecule type" value="Genomic_DNA"/>
</dbReference>
<feature type="transmembrane region" description="Helical" evidence="6">
    <location>
        <begin position="61"/>
        <end position="83"/>
    </location>
</feature>
<comment type="subcellular location">
    <subcellularLocation>
        <location evidence="1">Membrane</location>
        <topology evidence="1">Multi-pass membrane protein</topology>
    </subcellularLocation>
</comment>
<feature type="transmembrane region" description="Helical" evidence="6">
    <location>
        <begin position="126"/>
        <end position="147"/>
    </location>
</feature>
<evidence type="ECO:0000256" key="3">
    <source>
        <dbReference type="ARBA" id="ARBA00022989"/>
    </source>
</evidence>
<dbReference type="Pfam" id="PF03547">
    <property type="entry name" value="Mem_trans"/>
    <property type="match status" value="1"/>
</dbReference>
<organism evidence="7 8">
    <name type="scientific">Exophiala mesophila</name>
    <name type="common">Black yeast-like fungus</name>
    <dbReference type="NCBI Taxonomy" id="212818"/>
    <lineage>
        <taxon>Eukaryota</taxon>
        <taxon>Fungi</taxon>
        <taxon>Dikarya</taxon>
        <taxon>Ascomycota</taxon>
        <taxon>Pezizomycotina</taxon>
        <taxon>Eurotiomycetes</taxon>
        <taxon>Chaetothyriomycetidae</taxon>
        <taxon>Chaetothyriales</taxon>
        <taxon>Herpotrichiellaceae</taxon>
        <taxon>Exophiala</taxon>
    </lineage>
</organism>
<name>A0A0D1WWA7_EXOME</name>
<dbReference type="PANTHER" id="PTHR31794">
    <property type="entry name" value="AUXIN EFFLUX TRANSPORTER FAMILY PROTEIN (EUROFUNG)"/>
    <property type="match status" value="1"/>
</dbReference>
<dbReference type="STRING" id="212818.A0A0D1WWA7"/>
<feature type="transmembrane region" description="Helical" evidence="6">
    <location>
        <begin position="542"/>
        <end position="564"/>
    </location>
</feature>
<dbReference type="VEuPathDB" id="FungiDB:PV10_04855"/>
<dbReference type="GO" id="GO:0005783">
    <property type="term" value="C:endoplasmic reticulum"/>
    <property type="evidence" value="ECO:0007669"/>
    <property type="project" value="TreeGrafter"/>
</dbReference>
<dbReference type="AlphaFoldDB" id="A0A0D1WWA7"/>
<evidence type="ECO:0000313" key="7">
    <source>
        <dbReference type="EMBL" id="KIV93660.1"/>
    </source>
</evidence>
<feature type="region of interest" description="Disordered" evidence="5">
    <location>
        <begin position="236"/>
        <end position="341"/>
    </location>
</feature>
<evidence type="ECO:0000256" key="2">
    <source>
        <dbReference type="ARBA" id="ARBA00022692"/>
    </source>
</evidence>
<dbReference type="GeneID" id="27322700"/>
<proteinExistence type="predicted"/>
<evidence type="ECO:0000256" key="4">
    <source>
        <dbReference type="ARBA" id="ARBA00023136"/>
    </source>
</evidence>
<sequence>MPFSDLFSVPFAEYFTSPVSYASRQVHATLAHRDQYSFVSHASNEIAINRAHTGHPDFGHLILLVFEAVLEVVCVSLPGYIVARQGSFDAESQKFLANLNVILFTPCLIFTKLASQLTAEKLAELAIIPVIFVVQTIVSYLSAWLMSKFMGFRKRQTNFVIAMGVFGNSNSLPISLVLSLSKTLKGLHWQKVIGDNDDEVAARGILYLLVFQQLGQLLRWSWGYNVLLAPPETYTIEEGGTKQPDAVERGRGSFRDSVDSDNEQRRLLSPSYDAQYSSDDFEEDAETRVGTESPTMSKSDGFKTPRTPNDTSAGTSRNSSSRDLTTTGAPDLMATPTNGMIAPHGSIDIPTWLKHPDNRKYDEECGGIKGYLNKGKNEVRFASLKVGHSVKSSVQSLFASLPRGLQKVLSAISARTKRFLAGLAEFMNPPLWAMLVAILVASVPKLQHLFFHQGTFLRNSVTRAVEQSGGVAVPLILVVLGGNLARNTIPRDPAAATTDPKEEKKLLIASLVSRMVLPTIIMAPFLALLAKYLSISILEDKIFIIVCFLLSGAPSALQLTQISAQNNVFPGLMSQILFQSYVIWILPSTLVLVMLALETVEWTKQ</sequence>
<evidence type="ECO:0000256" key="6">
    <source>
        <dbReference type="SAM" id="Phobius"/>
    </source>
</evidence>
<feature type="transmembrane region" description="Helical" evidence="6">
    <location>
        <begin position="95"/>
        <end position="114"/>
    </location>
</feature>
<evidence type="ECO:0000256" key="1">
    <source>
        <dbReference type="ARBA" id="ARBA00004141"/>
    </source>
</evidence>
<accession>A0A0D1WWA7</accession>
<feature type="compositionally biased region" description="Polar residues" evidence="5">
    <location>
        <begin position="306"/>
        <end position="328"/>
    </location>
</feature>
<dbReference type="OrthoDB" id="2499604at2759"/>
<feature type="transmembrane region" description="Helical" evidence="6">
    <location>
        <begin position="506"/>
        <end position="530"/>
    </location>
</feature>
<keyword evidence="4 6" id="KW-0472">Membrane</keyword>
<dbReference type="OMA" id="IFVVQTF"/>
<evidence type="ECO:0008006" key="9">
    <source>
        <dbReference type="Google" id="ProtNLM"/>
    </source>
</evidence>
<dbReference type="RefSeq" id="XP_016225234.1">
    <property type="nucleotide sequence ID" value="XM_016369446.1"/>
</dbReference>
<dbReference type="Proteomes" id="UP000054302">
    <property type="component" value="Unassembled WGS sequence"/>
</dbReference>
<dbReference type="GO" id="GO:0016020">
    <property type="term" value="C:membrane"/>
    <property type="evidence" value="ECO:0007669"/>
    <property type="project" value="UniProtKB-SubCell"/>
</dbReference>
<feature type="compositionally biased region" description="Basic and acidic residues" evidence="5">
    <location>
        <begin position="245"/>
        <end position="266"/>
    </location>
</feature>
<protein>
    <recommendedName>
        <fullName evidence="9">Transporter</fullName>
    </recommendedName>
</protein>
<evidence type="ECO:0000313" key="8">
    <source>
        <dbReference type="Proteomes" id="UP000054302"/>
    </source>
</evidence>
<dbReference type="InterPro" id="IPR004776">
    <property type="entry name" value="Mem_transp_PIN-like"/>
</dbReference>
<gene>
    <name evidence="7" type="ORF">PV10_04855</name>
</gene>